<dbReference type="RefSeq" id="WP_133198808.1">
    <property type="nucleotide sequence ID" value="NZ_JBHUCW010000057.1"/>
</dbReference>
<name>A0A4R5M1Y7_9BURK</name>
<reference evidence="1 2" key="1">
    <citation type="submission" date="2019-03" db="EMBL/GenBank/DDBJ databases">
        <title>Paraburkholderia sp. 4M-K11, isolated from subtropical forest soil.</title>
        <authorList>
            <person name="Gao Z.-H."/>
            <person name="Qiu L.-H."/>
        </authorList>
    </citation>
    <scope>NUCLEOTIDE SEQUENCE [LARGE SCALE GENOMIC DNA]</scope>
    <source>
        <strain evidence="1 2">4M-K11</strain>
    </source>
</reference>
<gene>
    <name evidence="1" type="ORF">EYW47_31970</name>
</gene>
<dbReference type="Proteomes" id="UP000295722">
    <property type="component" value="Unassembled WGS sequence"/>
</dbReference>
<protein>
    <submittedName>
        <fullName evidence="1">Uncharacterized protein</fullName>
    </submittedName>
</protein>
<evidence type="ECO:0000313" key="2">
    <source>
        <dbReference type="Proteomes" id="UP000295722"/>
    </source>
</evidence>
<dbReference type="AlphaFoldDB" id="A0A4R5M1Y7"/>
<proteinExistence type="predicted"/>
<dbReference type="EMBL" id="SMRP01000024">
    <property type="protein sequence ID" value="TDG19145.1"/>
    <property type="molecule type" value="Genomic_DNA"/>
</dbReference>
<organism evidence="1 2">
    <name type="scientific">Paraburkholderia silviterrae</name>
    <dbReference type="NCBI Taxonomy" id="2528715"/>
    <lineage>
        <taxon>Bacteria</taxon>
        <taxon>Pseudomonadati</taxon>
        <taxon>Pseudomonadota</taxon>
        <taxon>Betaproteobacteria</taxon>
        <taxon>Burkholderiales</taxon>
        <taxon>Burkholderiaceae</taxon>
        <taxon>Paraburkholderia</taxon>
    </lineage>
</organism>
<comment type="caution">
    <text evidence="1">The sequence shown here is derived from an EMBL/GenBank/DDBJ whole genome shotgun (WGS) entry which is preliminary data.</text>
</comment>
<sequence length="100" mass="10730">MVPAVPGVLFSGKFGGEGLLRRDLQICERIDRAMTVAEVDFDDLTVALHIDDLNIQRNRFGILKLVAGPSVPVRGLSAAFSQLEGMEGVSKSVLIGHVQA</sequence>
<keyword evidence="2" id="KW-1185">Reference proteome</keyword>
<evidence type="ECO:0000313" key="1">
    <source>
        <dbReference type="EMBL" id="TDG19145.1"/>
    </source>
</evidence>
<accession>A0A4R5M1Y7</accession>